<gene>
    <name evidence="2" type="ORF">EMA8858_02278</name>
</gene>
<keyword evidence="3" id="KW-1185">Reference proteome</keyword>
<evidence type="ECO:0000256" key="1">
    <source>
        <dbReference type="SAM" id="SignalP"/>
    </source>
</evidence>
<comment type="caution">
    <text evidence="2">The sequence shown here is derived from an EMBL/GenBank/DDBJ whole genome shotgun (WGS) entry which is preliminary data.</text>
</comment>
<keyword evidence="1" id="KW-0732">Signal</keyword>
<feature type="signal peptide" evidence="1">
    <location>
        <begin position="1"/>
        <end position="19"/>
    </location>
</feature>
<dbReference type="PROSITE" id="PS51257">
    <property type="entry name" value="PROKAR_LIPOPROTEIN"/>
    <property type="match status" value="1"/>
</dbReference>
<accession>A0ABN8EU64</accession>
<protein>
    <recommendedName>
        <fullName evidence="4">Cytochrome c domain-containing protein</fullName>
    </recommendedName>
</protein>
<proteinExistence type="predicted"/>
<sequence length="117" mass="12364">MKKVIGTLIFYLSITVIVACSEGTVAPGTTVTTITPNADGKITFESVNPIFIASCSGSSCHSSREKPLFVSNYSTAKANGSLIVSEVVSKKMPENGSLTATEIAAIKQWQTDGFLEE</sequence>
<feature type="chain" id="PRO_5047277717" description="Cytochrome c domain-containing protein" evidence="1">
    <location>
        <begin position="20"/>
        <end position="117"/>
    </location>
</feature>
<evidence type="ECO:0008006" key="4">
    <source>
        <dbReference type="Google" id="ProtNLM"/>
    </source>
</evidence>
<name>A0ABN8EU64_9BACT</name>
<dbReference type="RefSeq" id="WP_238806716.1">
    <property type="nucleotide sequence ID" value="NZ_CAKLPY010000002.1"/>
</dbReference>
<dbReference type="Proteomes" id="UP000837932">
    <property type="component" value="Unassembled WGS sequence"/>
</dbReference>
<reference evidence="2" key="1">
    <citation type="submission" date="2021-12" db="EMBL/GenBank/DDBJ databases">
        <authorList>
            <person name="Rodrigo-Torres L."/>
            <person name="Arahal R. D."/>
            <person name="Lucena T."/>
        </authorList>
    </citation>
    <scope>NUCLEOTIDE SEQUENCE</scope>
    <source>
        <strain evidence="2">CECT 8858</strain>
    </source>
</reference>
<dbReference type="EMBL" id="CAKLPY010000002">
    <property type="protein sequence ID" value="CAH0996148.1"/>
    <property type="molecule type" value="Genomic_DNA"/>
</dbReference>
<evidence type="ECO:0000313" key="3">
    <source>
        <dbReference type="Proteomes" id="UP000837932"/>
    </source>
</evidence>
<organism evidence="2 3">
    <name type="scientific">Emticicia aquatica</name>
    <dbReference type="NCBI Taxonomy" id="1681835"/>
    <lineage>
        <taxon>Bacteria</taxon>
        <taxon>Pseudomonadati</taxon>
        <taxon>Bacteroidota</taxon>
        <taxon>Cytophagia</taxon>
        <taxon>Cytophagales</taxon>
        <taxon>Leadbetterellaceae</taxon>
        <taxon>Emticicia</taxon>
    </lineage>
</organism>
<evidence type="ECO:0000313" key="2">
    <source>
        <dbReference type="EMBL" id="CAH0996148.1"/>
    </source>
</evidence>